<dbReference type="EC" id="5.2.1.8" evidence="2 5"/>
<feature type="region of interest" description="Disordered" evidence="6">
    <location>
        <begin position="748"/>
        <end position="780"/>
    </location>
</feature>
<evidence type="ECO:0000313" key="9">
    <source>
        <dbReference type="Proteomes" id="UP000054408"/>
    </source>
</evidence>
<dbReference type="InterPro" id="IPR001179">
    <property type="entry name" value="PPIase_FKBP_dom"/>
</dbReference>
<dbReference type="PANTHER" id="PTHR10516:SF443">
    <property type="entry name" value="FK506-BINDING PROTEIN 59-RELATED"/>
    <property type="match status" value="1"/>
</dbReference>
<evidence type="ECO:0000259" key="7">
    <source>
        <dbReference type="PROSITE" id="PS50059"/>
    </source>
</evidence>
<keyword evidence="9" id="KW-1185">Reference proteome</keyword>
<dbReference type="Pfam" id="PF00254">
    <property type="entry name" value="FKBP_C"/>
    <property type="match status" value="1"/>
</dbReference>
<dbReference type="OMA" id="AFAHEWA"/>
<protein>
    <recommendedName>
        <fullName evidence="2 5">peptidylprolyl isomerase</fullName>
        <ecNumber evidence="2 5">5.2.1.8</ecNumber>
    </recommendedName>
</protein>
<dbReference type="Gene3D" id="3.10.50.40">
    <property type="match status" value="1"/>
</dbReference>
<dbReference type="EMBL" id="GL349501">
    <property type="protein sequence ID" value="KNC55416.1"/>
    <property type="molecule type" value="Genomic_DNA"/>
</dbReference>
<evidence type="ECO:0000256" key="1">
    <source>
        <dbReference type="ARBA" id="ARBA00000971"/>
    </source>
</evidence>
<evidence type="ECO:0000256" key="5">
    <source>
        <dbReference type="PROSITE-ProRule" id="PRU00277"/>
    </source>
</evidence>
<dbReference type="InterPro" id="IPR036249">
    <property type="entry name" value="Thioredoxin-like_sf"/>
</dbReference>
<feature type="compositionally biased region" description="Pro residues" evidence="6">
    <location>
        <begin position="753"/>
        <end position="763"/>
    </location>
</feature>
<evidence type="ECO:0000256" key="2">
    <source>
        <dbReference type="ARBA" id="ARBA00013194"/>
    </source>
</evidence>
<evidence type="ECO:0000256" key="4">
    <source>
        <dbReference type="ARBA" id="ARBA00023235"/>
    </source>
</evidence>
<gene>
    <name evidence="8" type="ORF">AMSG_11077</name>
</gene>
<dbReference type="OrthoDB" id="1902587at2759"/>
<dbReference type="Proteomes" id="UP000054408">
    <property type="component" value="Unassembled WGS sequence"/>
</dbReference>
<dbReference type="InterPro" id="IPR050689">
    <property type="entry name" value="FKBP-type_PPIase"/>
</dbReference>
<dbReference type="SUPFAM" id="SSF52833">
    <property type="entry name" value="Thioredoxin-like"/>
    <property type="match status" value="1"/>
</dbReference>
<dbReference type="AlphaFoldDB" id="A0A0L0DTM9"/>
<keyword evidence="4 5" id="KW-0413">Isomerase</keyword>
<dbReference type="GO" id="GO:0005737">
    <property type="term" value="C:cytoplasm"/>
    <property type="evidence" value="ECO:0007669"/>
    <property type="project" value="TreeGrafter"/>
</dbReference>
<dbReference type="RefSeq" id="XP_013752955.1">
    <property type="nucleotide sequence ID" value="XM_013897501.1"/>
</dbReference>
<dbReference type="GeneID" id="25569143"/>
<dbReference type="STRING" id="461836.A0A0L0DTM9"/>
<organism evidence="8 9">
    <name type="scientific">Thecamonas trahens ATCC 50062</name>
    <dbReference type="NCBI Taxonomy" id="461836"/>
    <lineage>
        <taxon>Eukaryota</taxon>
        <taxon>Apusozoa</taxon>
        <taxon>Apusomonadida</taxon>
        <taxon>Apusomonadidae</taxon>
        <taxon>Thecamonas</taxon>
    </lineage>
</organism>
<dbReference type="InterPro" id="IPR046357">
    <property type="entry name" value="PPIase_dom_sf"/>
</dbReference>
<dbReference type="SUPFAM" id="SSF54534">
    <property type="entry name" value="FKBP-like"/>
    <property type="match status" value="1"/>
</dbReference>
<dbReference type="GO" id="GO:0003755">
    <property type="term" value="F:peptidyl-prolyl cis-trans isomerase activity"/>
    <property type="evidence" value="ECO:0007669"/>
    <property type="project" value="UniProtKB-KW"/>
</dbReference>
<evidence type="ECO:0000313" key="8">
    <source>
        <dbReference type="EMBL" id="KNC55416.1"/>
    </source>
</evidence>
<accession>A0A0L0DTM9</accession>
<dbReference type="PANTHER" id="PTHR10516">
    <property type="entry name" value="PEPTIDYL-PROLYL CIS-TRANS ISOMERASE"/>
    <property type="match status" value="1"/>
</dbReference>
<keyword evidence="3 5" id="KW-0697">Rotamase</keyword>
<dbReference type="PROSITE" id="PS50059">
    <property type="entry name" value="FKBP_PPIASE"/>
    <property type="match status" value="1"/>
</dbReference>
<dbReference type="Gene3D" id="3.40.30.10">
    <property type="entry name" value="Glutaredoxin"/>
    <property type="match status" value="1"/>
</dbReference>
<name>A0A0L0DTM9_THETB</name>
<evidence type="ECO:0000256" key="6">
    <source>
        <dbReference type="SAM" id="MobiDB-lite"/>
    </source>
</evidence>
<evidence type="ECO:0000256" key="3">
    <source>
        <dbReference type="ARBA" id="ARBA00023110"/>
    </source>
</evidence>
<dbReference type="eggNOG" id="KOG0543">
    <property type="taxonomic scope" value="Eukaryota"/>
</dbReference>
<reference evidence="8 9" key="1">
    <citation type="submission" date="2010-05" db="EMBL/GenBank/DDBJ databases">
        <title>The Genome Sequence of Thecamonas trahens ATCC 50062.</title>
        <authorList>
            <consortium name="The Broad Institute Genome Sequencing Platform"/>
            <person name="Russ C."/>
            <person name="Cuomo C."/>
            <person name="Shea T."/>
            <person name="Young S.K."/>
            <person name="Zeng Q."/>
            <person name="Koehrsen M."/>
            <person name="Haas B."/>
            <person name="Borodovsky M."/>
            <person name="Guigo R."/>
            <person name="Alvarado L."/>
            <person name="Berlin A."/>
            <person name="Bochicchio J."/>
            <person name="Borenstein D."/>
            <person name="Chapman S."/>
            <person name="Chen Z."/>
            <person name="Freedman E."/>
            <person name="Gellesch M."/>
            <person name="Goldberg J."/>
            <person name="Griggs A."/>
            <person name="Gujja S."/>
            <person name="Heilman E."/>
            <person name="Heiman D."/>
            <person name="Hepburn T."/>
            <person name="Howarth C."/>
            <person name="Jen D."/>
            <person name="Larson L."/>
            <person name="Mehta T."/>
            <person name="Park D."/>
            <person name="Pearson M."/>
            <person name="Roberts A."/>
            <person name="Saif S."/>
            <person name="Shenoy N."/>
            <person name="Sisk P."/>
            <person name="Stolte C."/>
            <person name="Sykes S."/>
            <person name="Thomson T."/>
            <person name="Walk T."/>
            <person name="White J."/>
            <person name="Yandava C."/>
            <person name="Burger G."/>
            <person name="Gray M.W."/>
            <person name="Holland P.W.H."/>
            <person name="King N."/>
            <person name="Lang F.B.F."/>
            <person name="Roger A.J."/>
            <person name="Ruiz-Trillo I."/>
            <person name="Lander E."/>
            <person name="Nusbaum C."/>
        </authorList>
    </citation>
    <scope>NUCLEOTIDE SEQUENCE [LARGE SCALE GENOMIC DNA]</scope>
    <source>
        <strain evidence="8 9">ATCC 50062</strain>
    </source>
</reference>
<feature type="domain" description="PPIase FKBP-type" evidence="7">
    <location>
        <begin position="656"/>
        <end position="749"/>
    </location>
</feature>
<proteinExistence type="predicted"/>
<comment type="catalytic activity">
    <reaction evidence="1 5">
        <text>[protein]-peptidylproline (omega=180) = [protein]-peptidylproline (omega=0)</text>
        <dbReference type="Rhea" id="RHEA:16237"/>
        <dbReference type="Rhea" id="RHEA-COMP:10747"/>
        <dbReference type="Rhea" id="RHEA-COMP:10748"/>
        <dbReference type="ChEBI" id="CHEBI:83833"/>
        <dbReference type="ChEBI" id="CHEBI:83834"/>
        <dbReference type="EC" id="5.2.1.8"/>
    </reaction>
</comment>
<sequence length="780" mass="84472">MAKTALPHFHDHLLQPGADTIPRHVDVSINWDKWEEPDDADINVLDLYASSSSKISPVDDSSAADTFAAHDLVVLDLAYPWCYRCERMQKALKRVAKMFHNNARRYKKVHRPAFVFADARENIRLRAEYDDSCLGGGCSINIVKAGEPASVVVPTEPITAESLYAEIERYVGPLVADLPSGALDSAPVAAALAKALASSAKADKGLVAIYIDEDDGSDLAADVYDAVFAVAARYRKHFMCVVHHGRRGGGGTHVVAYPKPSRFDDAIDGGRAGLTVTLTPDLISLDAPRETEARLLVAVQPVLQEYSWSLVEAAADLPVPSGLVFVNISGAEINPDRDAQVAHLASLAKHVAAPMRGSLVVKYLDRGQAFMRNVYGLAEANESVAMAIRNSFAADAYVYAREFLELSPDDGAIFPDGDSELAQSMLAFAHEWARGDARRFYTSRELSEYELQLNSVPGHIKILNQAIMWDVVDALTDPDGIVEEAVVMVYSPWHSGAEYAHNVLDRIHDAIVLEGSLEGRLLVGSYDTSENVWDDSTFPGLDESGDAPVVYLYSRSDDGLAIEALLGKETKITARSLWAWLRTSSATIGERWQELVAARKAIVAAQREARLELAKTIASAPKVELAPLDGTPAPETPAYKQVLSAAGSDAPVPPPGAKVAVRYEMRYGDESNVVIESVAMRRTVPPRLFELGQGQQLQCIDVAVATMAAGERAWVWCPPELAYGSAGSDDGRVPPNTPLAFDIELVSFTEPPARSPSSPPRPAGEPESVPRSGSVVRDEL</sequence>